<organism evidence="1 2">
    <name type="scientific">Terrabacter terrae</name>
    <dbReference type="NCBI Taxonomy" id="318434"/>
    <lineage>
        <taxon>Bacteria</taxon>
        <taxon>Bacillati</taxon>
        <taxon>Actinomycetota</taxon>
        <taxon>Actinomycetes</taxon>
        <taxon>Micrococcales</taxon>
        <taxon>Intrasporangiaceae</taxon>
        <taxon>Terrabacter</taxon>
    </lineage>
</organism>
<evidence type="ECO:0000313" key="1">
    <source>
        <dbReference type="EMBL" id="GAA2029593.1"/>
    </source>
</evidence>
<name>A0ABN2U696_9MICO</name>
<protein>
    <submittedName>
        <fullName evidence="1">Uncharacterized protein</fullName>
    </submittedName>
</protein>
<accession>A0ABN2U696</accession>
<sequence length="53" mass="5733">MKFLLTDSGVTNPSIHAALAGMLRRPIAESRALCHPTGMYGHPMVGTCWRAAH</sequence>
<evidence type="ECO:0000313" key="2">
    <source>
        <dbReference type="Proteomes" id="UP001501285"/>
    </source>
</evidence>
<dbReference type="EMBL" id="BAAANB010000020">
    <property type="protein sequence ID" value="GAA2029593.1"/>
    <property type="molecule type" value="Genomic_DNA"/>
</dbReference>
<reference evidence="1 2" key="1">
    <citation type="journal article" date="2019" name="Int. J. Syst. Evol. Microbiol.">
        <title>The Global Catalogue of Microorganisms (GCM) 10K type strain sequencing project: providing services to taxonomists for standard genome sequencing and annotation.</title>
        <authorList>
            <consortium name="The Broad Institute Genomics Platform"/>
            <consortium name="The Broad Institute Genome Sequencing Center for Infectious Disease"/>
            <person name="Wu L."/>
            <person name="Ma J."/>
        </authorList>
    </citation>
    <scope>NUCLEOTIDE SEQUENCE [LARGE SCALE GENOMIC DNA]</scope>
    <source>
        <strain evidence="1 2">JCM 14283</strain>
    </source>
</reference>
<keyword evidence="2" id="KW-1185">Reference proteome</keyword>
<comment type="caution">
    <text evidence="1">The sequence shown here is derived from an EMBL/GenBank/DDBJ whole genome shotgun (WGS) entry which is preliminary data.</text>
</comment>
<proteinExistence type="predicted"/>
<dbReference type="Proteomes" id="UP001501285">
    <property type="component" value="Unassembled WGS sequence"/>
</dbReference>
<dbReference type="RefSeq" id="WP_343990832.1">
    <property type="nucleotide sequence ID" value="NZ_BAAANB010000020.1"/>
</dbReference>
<gene>
    <name evidence="1" type="ORF">GCM10009740_19060</name>
</gene>